<dbReference type="EMBL" id="KQ241875">
    <property type="protein sequence ID" value="KNC82975.1"/>
    <property type="molecule type" value="Genomic_DNA"/>
</dbReference>
<dbReference type="GeneID" id="25905248"/>
<dbReference type="Proteomes" id="UP000054560">
    <property type="component" value="Unassembled WGS sequence"/>
</dbReference>
<name>A0A0L0G1K7_9EUKA</name>
<proteinExistence type="predicted"/>
<evidence type="ECO:0008006" key="3">
    <source>
        <dbReference type="Google" id="ProtNLM"/>
    </source>
</evidence>
<organism evidence="1 2">
    <name type="scientific">Sphaeroforma arctica JP610</name>
    <dbReference type="NCBI Taxonomy" id="667725"/>
    <lineage>
        <taxon>Eukaryota</taxon>
        <taxon>Ichthyosporea</taxon>
        <taxon>Ichthyophonida</taxon>
        <taxon>Sphaeroforma</taxon>
    </lineage>
</organism>
<keyword evidence="2" id="KW-1185">Reference proteome</keyword>
<reference evidence="1 2" key="1">
    <citation type="submission" date="2011-02" db="EMBL/GenBank/DDBJ databases">
        <title>The Genome Sequence of Sphaeroforma arctica JP610.</title>
        <authorList>
            <consortium name="The Broad Institute Genome Sequencing Platform"/>
            <person name="Russ C."/>
            <person name="Cuomo C."/>
            <person name="Young S.K."/>
            <person name="Zeng Q."/>
            <person name="Gargeya S."/>
            <person name="Alvarado L."/>
            <person name="Berlin A."/>
            <person name="Chapman S.B."/>
            <person name="Chen Z."/>
            <person name="Freedman E."/>
            <person name="Gellesch M."/>
            <person name="Goldberg J."/>
            <person name="Griggs A."/>
            <person name="Gujja S."/>
            <person name="Heilman E."/>
            <person name="Heiman D."/>
            <person name="Howarth C."/>
            <person name="Mehta T."/>
            <person name="Neiman D."/>
            <person name="Pearson M."/>
            <person name="Roberts A."/>
            <person name="Saif S."/>
            <person name="Shea T."/>
            <person name="Shenoy N."/>
            <person name="Sisk P."/>
            <person name="Stolte C."/>
            <person name="Sykes S."/>
            <person name="White J."/>
            <person name="Yandava C."/>
            <person name="Burger G."/>
            <person name="Gray M.W."/>
            <person name="Holland P.W.H."/>
            <person name="King N."/>
            <person name="Lang F.B.F."/>
            <person name="Roger A.J."/>
            <person name="Ruiz-Trillo I."/>
            <person name="Haas B."/>
            <person name="Nusbaum C."/>
            <person name="Birren B."/>
        </authorList>
    </citation>
    <scope>NUCLEOTIDE SEQUENCE [LARGE SCALE GENOMIC DNA]</scope>
    <source>
        <strain evidence="1 2">JP610</strain>
    </source>
</reference>
<dbReference type="OrthoDB" id="25620at2759"/>
<gene>
    <name evidence="1" type="ORF">SARC_04744</name>
</gene>
<protein>
    <recommendedName>
        <fullName evidence="3">TLDc domain-containing protein</fullName>
    </recommendedName>
</protein>
<evidence type="ECO:0000313" key="1">
    <source>
        <dbReference type="EMBL" id="KNC82975.1"/>
    </source>
</evidence>
<dbReference type="RefSeq" id="XP_014156877.1">
    <property type="nucleotide sequence ID" value="XM_014301402.1"/>
</dbReference>
<evidence type="ECO:0000313" key="2">
    <source>
        <dbReference type="Proteomes" id="UP000054560"/>
    </source>
</evidence>
<sequence length="371" mass="41475">MPDVTDGAMQQRPTPVGPVMMEVVDRLVSNTETIDRIMGEETVTTSLFHFECQTPGFTTVKEVEKTVNVPAFLASFRFVKELEMAEFTTQLRHNIDLGAYGTWDQVLALHNKLKDVLLRMIQNPDLAARIAAPVLVNLKNVETVLQSVETNLYDISAKSRLHEVQDECDRINQQMLDLIVGVGGSYEHRYHDSAILKSQPYLISCLVSQGWYPCQDTRLAYRATRDGFAAYDMYDNCLHLKDRCAIVLFRDAYDNVIGGSVNVWSVPDTQGAGVSIFTLANNGITPPTRFHFNYIRSGTNNGHVTPRLATVASRTAGIAWGRNDLKYDGEFVSASNFPDTYIDTTGLGPKVFGVRTSVIPEEIEVYELVTY</sequence>
<dbReference type="AlphaFoldDB" id="A0A0L0G1K7"/>
<accession>A0A0L0G1K7</accession>